<evidence type="ECO:0000256" key="1">
    <source>
        <dbReference type="SAM" id="Phobius"/>
    </source>
</evidence>
<sequence>MNYVKTTMNPIDKITESTFTNSAKGLLTLFCIGLFHTVIGVDLTDAKIAVPWFPTVSFEHVERLAYLYWGLVAYSIYRYCLYNIHIMKRYYFLALGKFLSTTKSGSAFINRNIFDSSLEHNIVIDEGNDTPVIRIEHYDDVGSGWEKMATFDFIYSSDYTFEKIECSENPGYQNDDLAFNKAHIRKSWGLTNFIDEFENDAMTTSLIQSASLKSRLRASVLFIYFRILLGSKEVFDLLLPVILNLVLSLYCLSFISLS</sequence>
<keyword evidence="3" id="KW-1185">Reference proteome</keyword>
<gene>
    <name evidence="2" type="ORF">BI375_23165</name>
</gene>
<feature type="transmembrane region" description="Helical" evidence="1">
    <location>
        <begin position="237"/>
        <end position="257"/>
    </location>
</feature>
<organism evidence="2 3">
    <name type="scientific">Vibrio rotiferianus</name>
    <dbReference type="NCBI Taxonomy" id="190895"/>
    <lineage>
        <taxon>Bacteria</taxon>
        <taxon>Pseudomonadati</taxon>
        <taxon>Pseudomonadota</taxon>
        <taxon>Gammaproteobacteria</taxon>
        <taxon>Vibrionales</taxon>
        <taxon>Vibrionaceae</taxon>
        <taxon>Vibrio</taxon>
    </lineage>
</organism>
<evidence type="ECO:0000313" key="3">
    <source>
        <dbReference type="Proteomes" id="UP000180133"/>
    </source>
</evidence>
<keyword evidence="1" id="KW-0812">Transmembrane</keyword>
<keyword evidence="1" id="KW-1133">Transmembrane helix</keyword>
<dbReference type="RefSeq" id="WP_071236586.1">
    <property type="nucleotide sequence ID" value="NZ_KV861344.1"/>
</dbReference>
<name>A0ABX3D6Z4_9VIBR</name>
<feature type="transmembrane region" description="Helical" evidence="1">
    <location>
        <begin position="64"/>
        <end position="81"/>
    </location>
</feature>
<dbReference type="Proteomes" id="UP000180133">
    <property type="component" value="Unassembled WGS sequence"/>
</dbReference>
<comment type="caution">
    <text evidence="2">The sequence shown here is derived from an EMBL/GenBank/DDBJ whole genome shotgun (WGS) entry which is preliminary data.</text>
</comment>
<reference evidence="2 3" key="1">
    <citation type="submission" date="2016-09" db="EMBL/GenBank/DDBJ databases">
        <title>Isolation, identification and antibiotic sensitivity analysis of bacterial pathogen from juvenile Hippocampus erectus with tail-rotted disease.</title>
        <authorList>
            <person name="Yang Q."/>
        </authorList>
    </citation>
    <scope>NUCLEOTIDE SEQUENCE [LARGE SCALE GENOMIC DNA]</scope>
    <source>
        <strain evidence="2 3">HM-10</strain>
    </source>
</reference>
<dbReference type="EMBL" id="MKFT01000032">
    <property type="protein sequence ID" value="OHY90425.1"/>
    <property type="molecule type" value="Genomic_DNA"/>
</dbReference>
<protein>
    <recommendedName>
        <fullName evidence="4">SMODS-associating 2TM beta-strand rich effector domain-containing protein</fullName>
    </recommendedName>
</protein>
<evidence type="ECO:0008006" key="4">
    <source>
        <dbReference type="Google" id="ProtNLM"/>
    </source>
</evidence>
<evidence type="ECO:0000313" key="2">
    <source>
        <dbReference type="EMBL" id="OHY90425.1"/>
    </source>
</evidence>
<proteinExistence type="predicted"/>
<keyword evidence="1" id="KW-0472">Membrane</keyword>
<accession>A0ABX3D6Z4</accession>